<dbReference type="EMBL" id="LWLN01000003">
    <property type="protein sequence ID" value="OLZ39057.1"/>
    <property type="molecule type" value="Genomic_DNA"/>
</dbReference>
<evidence type="ECO:0000313" key="3">
    <source>
        <dbReference type="EMBL" id="OLZ39057.1"/>
    </source>
</evidence>
<keyword evidence="1" id="KW-0812">Transmembrane</keyword>
<dbReference type="InterPro" id="IPR012859">
    <property type="entry name" value="Pilin_N_archaeal"/>
</dbReference>
<gene>
    <name evidence="3" type="ORF">A6E15_19015</name>
    <name evidence="4" type="ORF">A6E15_19460</name>
</gene>
<proteinExistence type="predicted"/>
<dbReference type="Pfam" id="PF07790">
    <property type="entry name" value="Pilin_N"/>
    <property type="match status" value="1"/>
</dbReference>
<comment type="caution">
    <text evidence="4">The sequence shown here is derived from an EMBL/GenBank/DDBJ whole genome shotgun (WGS) entry which is preliminary data.</text>
</comment>
<keyword evidence="1" id="KW-1133">Transmembrane helix</keyword>
<evidence type="ECO:0000313" key="5">
    <source>
        <dbReference type="Proteomes" id="UP000189370"/>
    </source>
</evidence>
<sequence>MSIRRLNHSNRAVSTVLGMVLMVGIITMSMAVLAAALLSGGLYDHQPRAEFVYQEKASGEVLIGVESVQSLAAGDTRIQVKGGSGCGSWGGSGSLEKGAVTAVGDGSCSLAAGDVIQIVGDSVLLDSYKLRGVSPTYERCSEKFEGRLADGEIEVTGNLKCDIVGEDGGRTDVDVIIDDSGHLDGTVKLNEGGSLNIDGGELTGQLETENVPSIDGGSEINGDMTVAEGGSGDTLQLKSDTRVEGKIHSAGETVNLKDGSEVIGDVTVVPAPGEDPGDGIDLKGNSLIDGDANATEYDVVVGPDATVTDEITENQ</sequence>
<evidence type="ECO:0000313" key="4">
    <source>
        <dbReference type="EMBL" id="OLZ39143.1"/>
    </source>
</evidence>
<accession>A0A1S8AQL0</accession>
<dbReference type="OrthoDB" id="118020at2157"/>
<organism evidence="4 5">
    <name type="scientific">Natrinema saccharevitans</name>
    <dbReference type="NCBI Taxonomy" id="301967"/>
    <lineage>
        <taxon>Archaea</taxon>
        <taxon>Methanobacteriati</taxon>
        <taxon>Methanobacteriota</taxon>
        <taxon>Stenosarchaea group</taxon>
        <taxon>Halobacteria</taxon>
        <taxon>Halobacteriales</taxon>
        <taxon>Natrialbaceae</taxon>
        <taxon>Natrinema</taxon>
    </lineage>
</organism>
<keyword evidence="1" id="KW-0472">Membrane</keyword>
<name>A0A1S8AQL0_9EURY</name>
<reference evidence="5" key="1">
    <citation type="submission" date="2016-04" db="EMBL/GenBank/DDBJ databases">
        <authorList>
            <person name="Chen S.-C."/>
            <person name="Lai M.-C."/>
        </authorList>
    </citation>
    <scope>NUCLEOTIDE SEQUENCE [LARGE SCALE GENOMIC DNA]</scope>
    <source>
        <strain evidence="5">AB14</strain>
    </source>
</reference>
<dbReference type="AlphaFoldDB" id="A0A1S8AQL0"/>
<dbReference type="Proteomes" id="UP000189370">
    <property type="component" value="Unassembled WGS sequence"/>
</dbReference>
<reference evidence="4" key="2">
    <citation type="submission" date="2016-04" db="EMBL/GenBank/DDBJ databases">
        <authorList>
            <person name="Evans L.H."/>
            <person name="Alamgir A."/>
            <person name="Owens N."/>
            <person name="Weber N.D."/>
            <person name="Virtaneva K."/>
            <person name="Barbian K."/>
            <person name="Babar A."/>
            <person name="Rosenke K."/>
        </authorList>
    </citation>
    <scope>NUCLEOTIDE SEQUENCE [LARGE SCALE GENOMIC DNA]</scope>
    <source>
        <strain evidence="4">AB14</strain>
    </source>
</reference>
<feature type="transmembrane region" description="Helical" evidence="1">
    <location>
        <begin position="12"/>
        <end position="38"/>
    </location>
</feature>
<dbReference type="RefSeq" id="WP_076148793.1">
    <property type="nucleotide sequence ID" value="NZ_LWLN01000003.1"/>
</dbReference>
<evidence type="ECO:0000256" key="1">
    <source>
        <dbReference type="SAM" id="Phobius"/>
    </source>
</evidence>
<feature type="domain" description="Archaeal Type IV pilin N-terminal" evidence="2">
    <location>
        <begin position="11"/>
        <end position="82"/>
    </location>
</feature>
<evidence type="ECO:0000259" key="2">
    <source>
        <dbReference type="Pfam" id="PF07790"/>
    </source>
</evidence>
<keyword evidence="5" id="KW-1185">Reference proteome</keyword>
<protein>
    <recommendedName>
        <fullName evidence="2">Archaeal Type IV pilin N-terminal domain-containing protein</fullName>
    </recommendedName>
</protein>
<dbReference type="EMBL" id="LWLN01000003">
    <property type="protein sequence ID" value="OLZ39143.1"/>
    <property type="molecule type" value="Genomic_DNA"/>
</dbReference>